<dbReference type="SUPFAM" id="SSF52540">
    <property type="entry name" value="P-loop containing nucleoside triphosphate hydrolases"/>
    <property type="match status" value="1"/>
</dbReference>
<dbReference type="SUPFAM" id="SSF47986">
    <property type="entry name" value="DEATH domain"/>
    <property type="match status" value="1"/>
</dbReference>
<sequence>MLPESERTILEAAVNGLLSSFDPLDAMQEIGIRELFTKDEFNLIKNNKNRQSRISTFFRFYVRKSGITLEPLREYFRHSTQGYLADLLCGIGLLPSCGGPSTSGDCATTHPRILHALSETMVPPRVKNHVQRQGMVKMICDKLISLANMDSFWLVLEGVAGSGKTSLIVDVLRDCPHLLSMYFSDVIWVRDQSTESSQLANVFAHTRVMVTQAESLERFSEDPEAMKLDVAKCLSAMSFPLVIVDEVYLEESVRWFDGLNCRIVTTSSNRGIFRSAANHVERVTLDSCRQFSTEDTRKMFSDSRPTPSTSLINSLVTETGGNPALISKIKELSRNRTDRLQRWLQLLKEGQLHRLKCSTSYPSASMCDAFSKMTSSLTSGEIAALKSLTKFSPETSFSLADALKTMPIDVCGRQSEVDRALEILEVFVDCILLEEVETNADNLEEHYRYQMSPAIHKFLCDDPQATPEETDGRRPKTKSFWDVKSWLGMGRLLGISTVIAGAAFIGFRRFSE</sequence>
<keyword evidence="1" id="KW-0812">Transmembrane</keyword>
<dbReference type="GO" id="GO:0043531">
    <property type="term" value="F:ADP binding"/>
    <property type="evidence" value="ECO:0007669"/>
    <property type="project" value="InterPro"/>
</dbReference>
<keyword evidence="1" id="KW-0472">Membrane</keyword>
<feature type="domain" description="NB-ARC" evidence="2">
    <location>
        <begin position="133"/>
        <end position="278"/>
    </location>
</feature>
<dbReference type="STRING" id="34508.A0A4U5MGN3"/>
<dbReference type="Pfam" id="PF00931">
    <property type="entry name" value="NB-ARC"/>
    <property type="match status" value="1"/>
</dbReference>
<gene>
    <name evidence="3" type="ORF">L596_024415</name>
</gene>
<keyword evidence="4" id="KW-1185">Reference proteome</keyword>
<dbReference type="Gene3D" id="1.10.533.10">
    <property type="entry name" value="Death Domain, Fas"/>
    <property type="match status" value="1"/>
</dbReference>
<dbReference type="Proteomes" id="UP000298663">
    <property type="component" value="Unassembled WGS sequence"/>
</dbReference>
<dbReference type="AlphaFoldDB" id="A0A4U5MGN3"/>
<dbReference type="GO" id="GO:0006915">
    <property type="term" value="P:apoptotic process"/>
    <property type="evidence" value="ECO:0007669"/>
    <property type="project" value="UniProtKB-ARBA"/>
</dbReference>
<dbReference type="PANTHER" id="PTHR22845:SF5">
    <property type="entry name" value="APOPTOTIC PROTEASE-ACTIVATING FACTOR 1"/>
    <property type="match status" value="1"/>
</dbReference>
<name>A0A4U5MGN3_STECR</name>
<dbReference type="InterPro" id="IPR011029">
    <property type="entry name" value="DEATH-like_dom_sf"/>
</dbReference>
<feature type="transmembrane region" description="Helical" evidence="1">
    <location>
        <begin position="486"/>
        <end position="507"/>
    </location>
</feature>
<reference evidence="3 4" key="1">
    <citation type="journal article" date="2015" name="Genome Biol.">
        <title>Comparative genomics of Steinernema reveals deeply conserved gene regulatory networks.</title>
        <authorList>
            <person name="Dillman A.R."/>
            <person name="Macchietto M."/>
            <person name="Porter C.F."/>
            <person name="Rogers A."/>
            <person name="Williams B."/>
            <person name="Antoshechkin I."/>
            <person name="Lee M.M."/>
            <person name="Goodwin Z."/>
            <person name="Lu X."/>
            <person name="Lewis E.E."/>
            <person name="Goodrich-Blair H."/>
            <person name="Stock S.P."/>
            <person name="Adams B.J."/>
            <person name="Sternberg P.W."/>
            <person name="Mortazavi A."/>
        </authorList>
    </citation>
    <scope>NUCLEOTIDE SEQUENCE [LARGE SCALE GENOMIC DNA]</scope>
    <source>
        <strain evidence="3 4">ALL</strain>
    </source>
</reference>
<dbReference type="Gene3D" id="3.40.50.300">
    <property type="entry name" value="P-loop containing nucleotide triphosphate hydrolases"/>
    <property type="match status" value="1"/>
</dbReference>
<evidence type="ECO:0000256" key="1">
    <source>
        <dbReference type="SAM" id="Phobius"/>
    </source>
</evidence>
<protein>
    <recommendedName>
        <fullName evidence="2">NB-ARC domain-containing protein</fullName>
    </recommendedName>
</protein>
<organism evidence="3 4">
    <name type="scientific">Steinernema carpocapsae</name>
    <name type="common">Entomopathogenic nematode</name>
    <dbReference type="NCBI Taxonomy" id="34508"/>
    <lineage>
        <taxon>Eukaryota</taxon>
        <taxon>Metazoa</taxon>
        <taxon>Ecdysozoa</taxon>
        <taxon>Nematoda</taxon>
        <taxon>Chromadorea</taxon>
        <taxon>Rhabditida</taxon>
        <taxon>Tylenchina</taxon>
        <taxon>Panagrolaimomorpha</taxon>
        <taxon>Strongyloidoidea</taxon>
        <taxon>Steinernematidae</taxon>
        <taxon>Steinernema</taxon>
    </lineage>
</organism>
<comment type="caution">
    <text evidence="3">The sequence shown here is derived from an EMBL/GenBank/DDBJ whole genome shotgun (WGS) entry which is preliminary data.</text>
</comment>
<evidence type="ECO:0000259" key="2">
    <source>
        <dbReference type="Pfam" id="PF00931"/>
    </source>
</evidence>
<dbReference type="InterPro" id="IPR002182">
    <property type="entry name" value="NB-ARC"/>
</dbReference>
<dbReference type="EMBL" id="AZBU02000008">
    <property type="protein sequence ID" value="TKR68426.1"/>
    <property type="molecule type" value="Genomic_DNA"/>
</dbReference>
<evidence type="ECO:0000313" key="4">
    <source>
        <dbReference type="Proteomes" id="UP000298663"/>
    </source>
</evidence>
<evidence type="ECO:0000313" key="3">
    <source>
        <dbReference type="EMBL" id="TKR68426.1"/>
    </source>
</evidence>
<dbReference type="PANTHER" id="PTHR22845">
    <property type="entry name" value="APOPTOTIC PROTEASE-ACTIVATING FACTOR 1"/>
    <property type="match status" value="1"/>
</dbReference>
<reference evidence="3 4" key="2">
    <citation type="journal article" date="2019" name="G3 (Bethesda)">
        <title>Hybrid Assembly of the Genome of the Entomopathogenic Nematode Steinernema carpocapsae Identifies the X-Chromosome.</title>
        <authorList>
            <person name="Serra L."/>
            <person name="Macchietto M."/>
            <person name="Macias-Munoz A."/>
            <person name="McGill C.J."/>
            <person name="Rodriguez I.M."/>
            <person name="Rodriguez B."/>
            <person name="Murad R."/>
            <person name="Mortazavi A."/>
        </authorList>
    </citation>
    <scope>NUCLEOTIDE SEQUENCE [LARGE SCALE GENOMIC DNA]</scope>
    <source>
        <strain evidence="3 4">ALL</strain>
    </source>
</reference>
<dbReference type="OrthoDB" id="1357022at2759"/>
<dbReference type="GO" id="GO:0005829">
    <property type="term" value="C:cytosol"/>
    <property type="evidence" value="ECO:0007669"/>
    <property type="project" value="UniProtKB-ARBA"/>
</dbReference>
<accession>A0A4U5MGN3</accession>
<dbReference type="InterPro" id="IPR027417">
    <property type="entry name" value="P-loop_NTPase"/>
</dbReference>
<keyword evidence="1" id="KW-1133">Transmembrane helix</keyword>
<proteinExistence type="predicted"/>